<name>A0A194W0V3_CYTMA</name>
<accession>A0A194W0V3</accession>
<feature type="region of interest" description="Disordered" evidence="1">
    <location>
        <begin position="1"/>
        <end position="20"/>
    </location>
</feature>
<evidence type="ECO:0000313" key="2">
    <source>
        <dbReference type="EMBL" id="KUI69665.1"/>
    </source>
</evidence>
<keyword evidence="3" id="KW-1185">Reference proteome</keyword>
<sequence>MRSEFGREHQDGFYSEQRCPGPATRYIRGAGIPNPLMEDLEDLELGDDGKGAQLKHGTLQWSQDGTLNTNASYHFGIIAHYLIGDSTRGGSSAHRCNE</sequence>
<organism evidence="2 3">
    <name type="scientific">Cytospora mali</name>
    <name type="common">Apple Valsa canker fungus</name>
    <name type="synonym">Valsa mali</name>
    <dbReference type="NCBI Taxonomy" id="578113"/>
    <lineage>
        <taxon>Eukaryota</taxon>
        <taxon>Fungi</taxon>
        <taxon>Dikarya</taxon>
        <taxon>Ascomycota</taxon>
        <taxon>Pezizomycotina</taxon>
        <taxon>Sordariomycetes</taxon>
        <taxon>Sordariomycetidae</taxon>
        <taxon>Diaporthales</taxon>
        <taxon>Cytosporaceae</taxon>
        <taxon>Cytospora</taxon>
    </lineage>
</organism>
<dbReference type="AlphaFoldDB" id="A0A194W0V3"/>
<gene>
    <name evidence="2" type="ORF">VM1G_11594</name>
</gene>
<evidence type="ECO:0000256" key="1">
    <source>
        <dbReference type="SAM" id="MobiDB-lite"/>
    </source>
</evidence>
<protein>
    <submittedName>
        <fullName evidence="2">Uncharacterized protein</fullName>
    </submittedName>
</protein>
<dbReference type="EMBL" id="CM003102">
    <property type="protein sequence ID" value="KUI69665.1"/>
    <property type="molecule type" value="Genomic_DNA"/>
</dbReference>
<feature type="compositionally biased region" description="Basic and acidic residues" evidence="1">
    <location>
        <begin position="1"/>
        <end position="11"/>
    </location>
</feature>
<evidence type="ECO:0000313" key="3">
    <source>
        <dbReference type="Proteomes" id="UP000078559"/>
    </source>
</evidence>
<reference evidence="2" key="1">
    <citation type="submission" date="2014-12" db="EMBL/GenBank/DDBJ databases">
        <title>Genome Sequence of Valsa Canker Pathogens Uncovers a Specific Adaption of Colonization on Woody Bark.</title>
        <authorList>
            <person name="Yin Z."/>
            <person name="Liu H."/>
            <person name="Gao X."/>
            <person name="Li Z."/>
            <person name="Song N."/>
            <person name="Ke X."/>
            <person name="Dai Q."/>
            <person name="Wu Y."/>
            <person name="Sun Y."/>
            <person name="Xu J.-R."/>
            <person name="Kang Z.K."/>
            <person name="Wang L."/>
            <person name="Huang L."/>
        </authorList>
    </citation>
    <scope>NUCLEOTIDE SEQUENCE [LARGE SCALE GENOMIC DNA]</scope>
    <source>
        <strain evidence="2">03-8</strain>
    </source>
</reference>
<proteinExistence type="predicted"/>
<dbReference type="Proteomes" id="UP000078559">
    <property type="component" value="Chromosome 5"/>
</dbReference>